<accession>A0A426Y2H1</accession>
<evidence type="ECO:0000313" key="1">
    <source>
        <dbReference type="EMBL" id="RRT45988.1"/>
    </source>
</evidence>
<protein>
    <submittedName>
        <fullName evidence="1">Uncharacterized protein</fullName>
    </submittedName>
</protein>
<evidence type="ECO:0000313" key="2">
    <source>
        <dbReference type="Proteomes" id="UP000287651"/>
    </source>
</evidence>
<comment type="caution">
    <text evidence="1">The sequence shown here is derived from an EMBL/GenBank/DDBJ whole genome shotgun (WGS) entry which is preliminary data.</text>
</comment>
<reference evidence="1 2" key="1">
    <citation type="journal article" date="2014" name="Agronomy (Basel)">
        <title>A Draft Genome Sequence for Ensete ventricosum, the Drought-Tolerant Tree Against Hunger.</title>
        <authorList>
            <person name="Harrison J."/>
            <person name="Moore K.A."/>
            <person name="Paszkiewicz K."/>
            <person name="Jones T."/>
            <person name="Grant M."/>
            <person name="Ambacheew D."/>
            <person name="Muzemil S."/>
            <person name="Studholme D.J."/>
        </authorList>
    </citation>
    <scope>NUCLEOTIDE SEQUENCE [LARGE SCALE GENOMIC DNA]</scope>
</reference>
<proteinExistence type="predicted"/>
<sequence length="70" mass="7819">MGDGWPHTGRLPMGVIAYGQVACKDEHEGVSETHDAMMGDRDAWRCAEDLTEPMMPRRTITRHGDALIHT</sequence>
<dbReference type="EMBL" id="AMZH03015476">
    <property type="protein sequence ID" value="RRT45988.1"/>
    <property type="molecule type" value="Genomic_DNA"/>
</dbReference>
<organism evidence="1 2">
    <name type="scientific">Ensete ventricosum</name>
    <name type="common">Abyssinian banana</name>
    <name type="synonym">Musa ensete</name>
    <dbReference type="NCBI Taxonomy" id="4639"/>
    <lineage>
        <taxon>Eukaryota</taxon>
        <taxon>Viridiplantae</taxon>
        <taxon>Streptophyta</taxon>
        <taxon>Embryophyta</taxon>
        <taxon>Tracheophyta</taxon>
        <taxon>Spermatophyta</taxon>
        <taxon>Magnoliopsida</taxon>
        <taxon>Liliopsida</taxon>
        <taxon>Zingiberales</taxon>
        <taxon>Musaceae</taxon>
        <taxon>Ensete</taxon>
    </lineage>
</organism>
<dbReference type="Proteomes" id="UP000287651">
    <property type="component" value="Unassembled WGS sequence"/>
</dbReference>
<name>A0A426Y2H1_ENSVE</name>
<dbReference type="AlphaFoldDB" id="A0A426Y2H1"/>
<gene>
    <name evidence="1" type="ORF">B296_00031855</name>
</gene>